<evidence type="ECO:0000256" key="2">
    <source>
        <dbReference type="SAM" id="MobiDB-lite"/>
    </source>
</evidence>
<comment type="subcellular location">
    <subcellularLocation>
        <location evidence="1">Cell membrane</location>
        <topology evidence="1">Peripheral membrane protein</topology>
        <orientation evidence="1">Cytoplasmic side</orientation>
    </subcellularLocation>
</comment>
<reference evidence="4" key="1">
    <citation type="journal article" date="2019" name="Int. J. Syst. Evol. Microbiol.">
        <title>The Global Catalogue of Microorganisms (GCM) 10K type strain sequencing project: providing services to taxonomists for standard genome sequencing and annotation.</title>
        <authorList>
            <consortium name="The Broad Institute Genomics Platform"/>
            <consortium name="The Broad Institute Genome Sequencing Center for Infectious Disease"/>
            <person name="Wu L."/>
            <person name="Ma J."/>
        </authorList>
    </citation>
    <scope>NUCLEOTIDE SEQUENCE [LARGE SCALE GENOMIC DNA]</scope>
    <source>
        <strain evidence="4">KLKA75</strain>
    </source>
</reference>
<dbReference type="SMART" id="SM01234">
    <property type="entry name" value="Haemolytic"/>
    <property type="match status" value="1"/>
</dbReference>
<proteinExistence type="inferred from homology"/>
<keyword evidence="4" id="KW-1185">Reference proteome</keyword>
<dbReference type="InterPro" id="IPR002696">
    <property type="entry name" value="Membr_insert_effic_factor_YidD"/>
</dbReference>
<protein>
    <recommendedName>
        <fullName evidence="1">Putative membrane protein insertion efficiency factor</fullName>
    </recommendedName>
</protein>
<evidence type="ECO:0000256" key="1">
    <source>
        <dbReference type="HAMAP-Rule" id="MF_00386"/>
    </source>
</evidence>
<sequence length="169" mass="17281">MTSGPAGAPPADSPVGPGRADSPVEPGAEPRPGPIAAALILAVRGYRRFLSPLLGPTCRFRPTCSAYGLKALQEHGALRGSWLTLRRIARCHPFNPGGYDPVPPRRDRASALVSDPDGPSTEGASGRSAGGPADPAPTGARERAAEPPKTSGREQSGPALAEPKELPGA</sequence>
<dbReference type="PANTHER" id="PTHR33383">
    <property type="entry name" value="MEMBRANE PROTEIN INSERTION EFFICIENCY FACTOR-RELATED"/>
    <property type="match status" value="1"/>
</dbReference>
<organism evidence="3 4">
    <name type="scientific">Actinomadura gamaensis</name>
    <dbReference type="NCBI Taxonomy" id="1763541"/>
    <lineage>
        <taxon>Bacteria</taxon>
        <taxon>Bacillati</taxon>
        <taxon>Actinomycetota</taxon>
        <taxon>Actinomycetes</taxon>
        <taxon>Streptosporangiales</taxon>
        <taxon>Thermomonosporaceae</taxon>
        <taxon>Actinomadura</taxon>
    </lineage>
</organism>
<dbReference type="RefSeq" id="WP_378255711.1">
    <property type="nucleotide sequence ID" value="NZ_JBHSIT010000004.1"/>
</dbReference>
<dbReference type="NCBIfam" id="TIGR00278">
    <property type="entry name" value="membrane protein insertion efficiency factor YidD"/>
    <property type="match status" value="1"/>
</dbReference>
<keyword evidence="1" id="KW-1003">Cell membrane</keyword>
<dbReference type="Proteomes" id="UP001595872">
    <property type="component" value="Unassembled WGS sequence"/>
</dbReference>
<dbReference type="HAMAP" id="MF_00386">
    <property type="entry name" value="UPF0161_YidD"/>
    <property type="match status" value="1"/>
</dbReference>
<evidence type="ECO:0000313" key="3">
    <source>
        <dbReference type="EMBL" id="MFC4908769.1"/>
    </source>
</evidence>
<evidence type="ECO:0000313" key="4">
    <source>
        <dbReference type="Proteomes" id="UP001595872"/>
    </source>
</evidence>
<dbReference type="EMBL" id="JBHSIT010000004">
    <property type="protein sequence ID" value="MFC4908769.1"/>
    <property type="molecule type" value="Genomic_DNA"/>
</dbReference>
<keyword evidence="1" id="KW-0472">Membrane</keyword>
<gene>
    <name evidence="3" type="primary">yidD</name>
    <name evidence="3" type="ORF">ACFPCY_15690</name>
</gene>
<dbReference type="PANTHER" id="PTHR33383:SF1">
    <property type="entry name" value="MEMBRANE PROTEIN INSERTION EFFICIENCY FACTOR-RELATED"/>
    <property type="match status" value="1"/>
</dbReference>
<comment type="function">
    <text evidence="1">Could be involved in insertion of integral membrane proteins into the membrane.</text>
</comment>
<name>A0ABV9TXQ8_9ACTN</name>
<comment type="similarity">
    <text evidence="1">Belongs to the UPF0161 family.</text>
</comment>
<accession>A0ABV9TXQ8</accession>
<dbReference type="Pfam" id="PF01809">
    <property type="entry name" value="YidD"/>
    <property type="match status" value="1"/>
</dbReference>
<feature type="region of interest" description="Disordered" evidence="2">
    <location>
        <begin position="1"/>
        <end position="32"/>
    </location>
</feature>
<feature type="compositionally biased region" description="Low complexity" evidence="2">
    <location>
        <begin position="130"/>
        <end position="139"/>
    </location>
</feature>
<feature type="region of interest" description="Disordered" evidence="2">
    <location>
        <begin position="94"/>
        <end position="169"/>
    </location>
</feature>
<comment type="caution">
    <text evidence="3">The sequence shown here is derived from an EMBL/GenBank/DDBJ whole genome shotgun (WGS) entry which is preliminary data.</text>
</comment>